<dbReference type="SUPFAM" id="SSF46934">
    <property type="entry name" value="UBA-like"/>
    <property type="match status" value="1"/>
</dbReference>
<proteinExistence type="predicted"/>
<name>A0AAX6DFS3_IRIPA</name>
<dbReference type="PANTHER" id="PTHR48459:SF1">
    <property type="entry name" value="CUE DOMAIN-CONTAINING PROTEIN"/>
    <property type="match status" value="1"/>
</dbReference>
<feature type="region of interest" description="Disordered" evidence="2">
    <location>
        <begin position="345"/>
        <end position="367"/>
    </location>
</feature>
<accession>A0AAX6DFS3</accession>
<dbReference type="PROSITE" id="PS51140">
    <property type="entry name" value="CUE"/>
    <property type="match status" value="1"/>
</dbReference>
<reference evidence="4" key="1">
    <citation type="journal article" date="2023" name="GigaByte">
        <title>Genome assembly of the bearded iris, Iris pallida Lam.</title>
        <authorList>
            <person name="Bruccoleri R.E."/>
            <person name="Oakeley E.J."/>
            <person name="Faust A.M.E."/>
            <person name="Altorfer M."/>
            <person name="Dessus-Babus S."/>
            <person name="Burckhardt D."/>
            <person name="Oertli M."/>
            <person name="Naumann U."/>
            <person name="Petersen F."/>
            <person name="Wong J."/>
        </authorList>
    </citation>
    <scope>NUCLEOTIDE SEQUENCE</scope>
    <source>
        <strain evidence="4">GSM-AAB239-AS_SAM_17_03QT</strain>
    </source>
</reference>
<evidence type="ECO:0000313" key="4">
    <source>
        <dbReference type="EMBL" id="KAJ6790617.1"/>
    </source>
</evidence>
<gene>
    <name evidence="4" type="ORF">M6B38_247200</name>
</gene>
<keyword evidence="5" id="KW-1185">Reference proteome</keyword>
<feature type="region of interest" description="Disordered" evidence="2">
    <location>
        <begin position="650"/>
        <end position="676"/>
    </location>
</feature>
<dbReference type="GO" id="GO:0043130">
    <property type="term" value="F:ubiquitin binding"/>
    <property type="evidence" value="ECO:0007669"/>
    <property type="project" value="InterPro"/>
</dbReference>
<dbReference type="PANTHER" id="PTHR48459">
    <property type="entry name" value="CUE DOMAIN-CONTAINING PROTEIN"/>
    <property type="match status" value="1"/>
</dbReference>
<comment type="caution">
    <text evidence="4">The sequence shown here is derived from an EMBL/GenBank/DDBJ whole genome shotgun (WGS) entry which is preliminary data.</text>
</comment>
<feature type="coiled-coil region" evidence="1">
    <location>
        <begin position="405"/>
        <end position="432"/>
    </location>
</feature>
<evidence type="ECO:0000259" key="3">
    <source>
        <dbReference type="PROSITE" id="PS51140"/>
    </source>
</evidence>
<dbReference type="InterPro" id="IPR003892">
    <property type="entry name" value="CUE"/>
</dbReference>
<dbReference type="EMBL" id="JANAVB010045020">
    <property type="protein sequence ID" value="KAJ6790617.1"/>
    <property type="molecule type" value="Genomic_DNA"/>
</dbReference>
<sequence length="676" mass="74017">MAHREVFRFLQEVFPQLDPRILKAVAIEHPKDADAAAEIILSEILPSSSAALEASYTVDDAEETRRLPGVVDMSVGMEKVDISSQHHGAEDENVSVLSGSLVACESDPFPNHPYAALISSPFMADVGKKSNIKADDTHLLSHHQEAEGSSFPSEMISVESEVAAFTDHGNAFAFQCISDLINKTDTDLTSDVHVNDQQVSSKKSMEEVASAEQFSPPSQGYEKKCCDGANAIEATVSVTAVSSNAQDSLLIHKRSPDLDEFALETDMNDIDEYEVPLSRRSKRNADALDFCGSEVSKPASTGTTSAIDISPSTVEVIPNVLDGGSHKSRSSSLFDVDGQSSMVQQQNSSVETVSEPVESDIVSASDKPTTLDTQSCHFITIDLLEDCITDVKSNKKSLVSALGLTTNMMREVEHLEDKAKQAKEEASKSGQDILTKAEDIREMQKHAKEANDMRAGEVHGEKSILATEARELQSRLLSLSDERDKHLSIIEEIRQTLEARLAIAEKELEEAEKEKLEKVAEARNILKEQEAILEEIVQESKKVQQEAEENLKLREFLMDRGSVVDILQGEMAVICDDVTLLKEKVDGRVPFNRSLQSTICSLASSSSSSSHSKSMSAETLPRPMEVGESHERTCGETPINVQLESIANDGHWKMSVGNTNKRSDDDDWELLSNVSP</sequence>
<evidence type="ECO:0000256" key="1">
    <source>
        <dbReference type="SAM" id="Coils"/>
    </source>
</evidence>
<organism evidence="4 5">
    <name type="scientific">Iris pallida</name>
    <name type="common">Sweet iris</name>
    <dbReference type="NCBI Taxonomy" id="29817"/>
    <lineage>
        <taxon>Eukaryota</taxon>
        <taxon>Viridiplantae</taxon>
        <taxon>Streptophyta</taxon>
        <taxon>Embryophyta</taxon>
        <taxon>Tracheophyta</taxon>
        <taxon>Spermatophyta</taxon>
        <taxon>Magnoliopsida</taxon>
        <taxon>Liliopsida</taxon>
        <taxon>Asparagales</taxon>
        <taxon>Iridaceae</taxon>
        <taxon>Iridoideae</taxon>
        <taxon>Irideae</taxon>
        <taxon>Iris</taxon>
    </lineage>
</organism>
<feature type="compositionally biased region" description="Low complexity" evidence="2">
    <location>
        <begin position="602"/>
        <end position="616"/>
    </location>
</feature>
<reference evidence="4" key="2">
    <citation type="submission" date="2023-04" db="EMBL/GenBank/DDBJ databases">
        <authorList>
            <person name="Bruccoleri R.E."/>
            <person name="Oakeley E.J."/>
            <person name="Faust A.-M."/>
            <person name="Dessus-Babus S."/>
            <person name="Altorfer M."/>
            <person name="Burckhardt D."/>
            <person name="Oertli M."/>
            <person name="Naumann U."/>
            <person name="Petersen F."/>
            <person name="Wong J."/>
        </authorList>
    </citation>
    <scope>NUCLEOTIDE SEQUENCE</scope>
    <source>
        <strain evidence="4">GSM-AAB239-AS_SAM_17_03QT</strain>
        <tissue evidence="4">Leaf</tissue>
    </source>
</reference>
<feature type="region of interest" description="Disordered" evidence="2">
    <location>
        <begin position="602"/>
        <end position="631"/>
    </location>
</feature>
<dbReference type="AlphaFoldDB" id="A0AAX6DFS3"/>
<feature type="coiled-coil region" evidence="1">
    <location>
        <begin position="487"/>
        <end position="546"/>
    </location>
</feature>
<feature type="compositionally biased region" description="Low complexity" evidence="2">
    <location>
        <begin position="345"/>
        <end position="356"/>
    </location>
</feature>
<dbReference type="CDD" id="cd14279">
    <property type="entry name" value="CUE"/>
    <property type="match status" value="1"/>
</dbReference>
<evidence type="ECO:0000313" key="5">
    <source>
        <dbReference type="Proteomes" id="UP001140949"/>
    </source>
</evidence>
<feature type="domain" description="CUE" evidence="3">
    <location>
        <begin position="2"/>
        <end position="45"/>
    </location>
</feature>
<evidence type="ECO:0000256" key="2">
    <source>
        <dbReference type="SAM" id="MobiDB-lite"/>
    </source>
</evidence>
<dbReference type="InterPro" id="IPR009060">
    <property type="entry name" value="UBA-like_sf"/>
</dbReference>
<dbReference type="Proteomes" id="UP001140949">
    <property type="component" value="Unassembled WGS sequence"/>
</dbReference>
<keyword evidence="1" id="KW-0175">Coiled coil</keyword>
<protein>
    <recommendedName>
        <fullName evidence="3">CUE domain-containing protein</fullName>
    </recommendedName>
</protein>